<dbReference type="GO" id="GO:0016787">
    <property type="term" value="F:hydrolase activity"/>
    <property type="evidence" value="ECO:0007669"/>
    <property type="project" value="UniProtKB-KW"/>
</dbReference>
<keyword evidence="3" id="KW-0460">Magnesium</keyword>
<dbReference type="Pfam" id="PF03747">
    <property type="entry name" value="ADP_ribosyl_GH"/>
    <property type="match status" value="1"/>
</dbReference>
<feature type="binding site" evidence="3">
    <location>
        <position position="260"/>
    </location>
    <ligand>
        <name>Mg(2+)</name>
        <dbReference type="ChEBI" id="CHEBI:18420"/>
        <label>1</label>
    </ligand>
</feature>
<evidence type="ECO:0000256" key="2">
    <source>
        <dbReference type="ARBA" id="ARBA00022801"/>
    </source>
</evidence>
<comment type="cofactor">
    <cofactor evidence="3">
        <name>Mg(2+)</name>
        <dbReference type="ChEBI" id="CHEBI:18420"/>
    </cofactor>
    <text evidence="3">Binds 2 magnesium ions per subunit.</text>
</comment>
<dbReference type="SUPFAM" id="SSF101478">
    <property type="entry name" value="ADP-ribosylglycohydrolase"/>
    <property type="match status" value="1"/>
</dbReference>
<dbReference type="GeneID" id="44079095"/>
<dbReference type="InterPro" id="IPR050792">
    <property type="entry name" value="ADP-ribosylglycohydrolase"/>
</dbReference>
<dbReference type="EMBL" id="CP048739">
    <property type="protein sequence ID" value="QIB74030.1"/>
    <property type="molecule type" value="Genomic_DNA"/>
</dbReference>
<keyword evidence="2 4" id="KW-0378">Hydrolase</keyword>
<evidence type="ECO:0000256" key="1">
    <source>
        <dbReference type="ARBA" id="ARBA00010702"/>
    </source>
</evidence>
<feature type="binding site" evidence="3">
    <location>
        <position position="60"/>
    </location>
    <ligand>
        <name>Mg(2+)</name>
        <dbReference type="ChEBI" id="CHEBI:18420"/>
        <label>1</label>
    </ligand>
</feature>
<comment type="similarity">
    <text evidence="1">Belongs to the ADP-ribosylglycohydrolase family.</text>
</comment>
<dbReference type="Gene3D" id="1.10.4080.10">
    <property type="entry name" value="ADP-ribosylation/Crystallin J1"/>
    <property type="match status" value="1"/>
</dbReference>
<dbReference type="GO" id="GO:0046872">
    <property type="term" value="F:metal ion binding"/>
    <property type="evidence" value="ECO:0007669"/>
    <property type="project" value="UniProtKB-KW"/>
</dbReference>
<protein>
    <submittedName>
        <fullName evidence="4">ADP-ribosylglycohydrolase family protein</fullName>
    </submittedName>
</protein>
<sequence length="315" mass="33661">MPPEDVQDRAAGVLVGVACGDAIGRPVEFLSQTAVSEQFGTIDGPVDGGRPPRPAGTVTDDTELTLRTARSLVDCHRLDPEDVSARFVDWLGSSPLDVGYLTRDVLEKIAAGKDWSLASYEASMQAPDGRDAGNGSLMRCTPIAVAFRADPQSLVSGSRVISAITHYDTRCQWSCALFNYIVAQLIRGGKPELTPFLQEYKHRLPSELQDGVSNWRATEPTYDSGYVISTLHAALYHGLTAESPREGICESVNHGGDADTIGALTGALLGARFGATAFPTAWVDTVSNTDAAITLSQRLLALDFPAFSAEPYAID</sequence>
<dbReference type="RefSeq" id="WP_163486000.1">
    <property type="nucleotide sequence ID" value="NZ_CP048739.1"/>
</dbReference>
<organism evidence="4 5">
    <name type="scientific">Halogeometricum borinquense</name>
    <dbReference type="NCBI Taxonomy" id="60847"/>
    <lineage>
        <taxon>Archaea</taxon>
        <taxon>Methanobacteriati</taxon>
        <taxon>Methanobacteriota</taxon>
        <taxon>Stenosarchaea group</taxon>
        <taxon>Halobacteria</taxon>
        <taxon>Halobacteriales</taxon>
        <taxon>Haloferacaceae</taxon>
        <taxon>Halogeometricum</taxon>
    </lineage>
</organism>
<dbReference type="AlphaFoldDB" id="A0A6C0UFN7"/>
<keyword evidence="3" id="KW-0479">Metal-binding</keyword>
<feature type="binding site" evidence="3">
    <location>
        <position position="257"/>
    </location>
    <ligand>
        <name>Mg(2+)</name>
        <dbReference type="ChEBI" id="CHEBI:18420"/>
        <label>1</label>
    </ligand>
</feature>
<evidence type="ECO:0000313" key="5">
    <source>
        <dbReference type="Proteomes" id="UP000465846"/>
    </source>
</evidence>
<feature type="binding site" evidence="3">
    <location>
        <position position="61"/>
    </location>
    <ligand>
        <name>Mg(2+)</name>
        <dbReference type="ChEBI" id="CHEBI:18420"/>
        <label>1</label>
    </ligand>
</feature>
<reference evidence="4 5" key="1">
    <citation type="submission" date="2020-02" db="EMBL/GenBank/DDBJ databases">
        <title>Whole genome sequence of Halogeometricum borinquense strain wsp4.</title>
        <authorList>
            <person name="Verma D.K."/>
            <person name="Gopal K."/>
            <person name="Prasad E.S."/>
        </authorList>
    </citation>
    <scope>NUCLEOTIDE SEQUENCE [LARGE SCALE GENOMIC DNA]</scope>
    <source>
        <strain evidence="5">wsp4</strain>
    </source>
</reference>
<name>A0A6C0UFN7_9EURY</name>
<proteinExistence type="inferred from homology"/>
<feature type="binding site" evidence="3">
    <location>
        <position position="59"/>
    </location>
    <ligand>
        <name>Mg(2+)</name>
        <dbReference type="ChEBI" id="CHEBI:18420"/>
        <label>1</label>
    </ligand>
</feature>
<evidence type="ECO:0000256" key="3">
    <source>
        <dbReference type="PIRSR" id="PIRSR605502-1"/>
    </source>
</evidence>
<dbReference type="PANTHER" id="PTHR16222">
    <property type="entry name" value="ADP-RIBOSYLGLYCOHYDROLASE"/>
    <property type="match status" value="1"/>
</dbReference>
<dbReference type="Proteomes" id="UP000465846">
    <property type="component" value="Chromosome"/>
</dbReference>
<accession>A0A6C0UFN7</accession>
<dbReference type="PANTHER" id="PTHR16222:SF24">
    <property type="entry name" value="ADP-RIBOSYLHYDROLASE ARH3"/>
    <property type="match status" value="1"/>
</dbReference>
<dbReference type="InterPro" id="IPR005502">
    <property type="entry name" value="Ribosyl_crysJ1"/>
</dbReference>
<dbReference type="InterPro" id="IPR036705">
    <property type="entry name" value="Ribosyl_crysJ1_sf"/>
</dbReference>
<feature type="binding site" evidence="3">
    <location>
        <position position="259"/>
    </location>
    <ligand>
        <name>Mg(2+)</name>
        <dbReference type="ChEBI" id="CHEBI:18420"/>
        <label>1</label>
    </ligand>
</feature>
<gene>
    <name evidence="4" type="ORF">G3I44_06800</name>
</gene>
<evidence type="ECO:0000313" key="4">
    <source>
        <dbReference type="EMBL" id="QIB74030.1"/>
    </source>
</evidence>